<dbReference type="AlphaFoldDB" id="A0AAJ6BEI1"/>
<sequence>MLLVVSCVSTGQALFENGPADACCSHLAQAEDDCQDDQQQSCANDNPFLFCSCCVHAWMPIGVLAFEPLICQEPAGFPIQYNDDLPEGLSIDFWQPPRFS</sequence>
<accession>A0AAJ6BEI1</accession>
<proteinExistence type="predicted"/>
<organism evidence="1 2">
    <name type="scientific">Candidatus Pseudobacter hemicellulosilyticus</name>
    <dbReference type="NCBI Taxonomy" id="3121375"/>
    <lineage>
        <taxon>Bacteria</taxon>
        <taxon>Pseudomonadati</taxon>
        <taxon>Bacteroidota</taxon>
        <taxon>Chitinophagia</taxon>
        <taxon>Chitinophagales</taxon>
        <taxon>Chitinophagaceae</taxon>
        <taxon>Pseudobacter</taxon>
    </lineage>
</organism>
<gene>
    <name evidence="1" type="ORF">P0Y53_16320</name>
</gene>
<name>A0AAJ6BEI1_9BACT</name>
<reference evidence="1" key="1">
    <citation type="submission" date="2023-03" db="EMBL/GenBank/DDBJ databases">
        <title>Andean soil-derived lignocellulolytic bacterial consortium as a source of novel taxa and putative plastic-active enzymes.</title>
        <authorList>
            <person name="Diaz-Garcia L."/>
            <person name="Chuvochina M."/>
            <person name="Feuerriegel G."/>
            <person name="Bunk B."/>
            <person name="Sproer C."/>
            <person name="Streit W.R."/>
            <person name="Rodriguez L.M."/>
            <person name="Overmann J."/>
            <person name="Jimenez D.J."/>
        </authorList>
    </citation>
    <scope>NUCLEOTIDE SEQUENCE</scope>
    <source>
        <strain evidence="1">MAG 7</strain>
    </source>
</reference>
<dbReference type="EMBL" id="CP119311">
    <property type="protein sequence ID" value="WEK34053.1"/>
    <property type="molecule type" value="Genomic_DNA"/>
</dbReference>
<evidence type="ECO:0000313" key="2">
    <source>
        <dbReference type="Proteomes" id="UP001220610"/>
    </source>
</evidence>
<evidence type="ECO:0000313" key="1">
    <source>
        <dbReference type="EMBL" id="WEK34053.1"/>
    </source>
</evidence>
<protein>
    <submittedName>
        <fullName evidence="1">Uncharacterized protein</fullName>
    </submittedName>
</protein>
<dbReference type="Proteomes" id="UP001220610">
    <property type="component" value="Chromosome"/>
</dbReference>